<dbReference type="SMART" id="SM00756">
    <property type="entry name" value="VKc"/>
    <property type="match status" value="1"/>
</dbReference>
<protein>
    <submittedName>
        <fullName evidence="12">Putative membrane protein</fullName>
    </submittedName>
</protein>
<evidence type="ECO:0000256" key="6">
    <source>
        <dbReference type="ARBA" id="ARBA00023002"/>
    </source>
</evidence>
<name>A0A7X5TTK2_9MICO</name>
<evidence type="ECO:0000256" key="3">
    <source>
        <dbReference type="ARBA" id="ARBA00022692"/>
    </source>
</evidence>
<comment type="similarity">
    <text evidence="2">Belongs to the VKOR family.</text>
</comment>
<feature type="transmembrane region" description="Helical" evidence="10">
    <location>
        <begin position="12"/>
        <end position="32"/>
    </location>
</feature>
<dbReference type="InterPro" id="IPR041714">
    <property type="entry name" value="VKOR_Actinobacteria"/>
</dbReference>
<keyword evidence="13" id="KW-1185">Reference proteome</keyword>
<dbReference type="InterPro" id="IPR012932">
    <property type="entry name" value="VKOR"/>
</dbReference>
<dbReference type="EMBL" id="JAAMOX010000001">
    <property type="protein sequence ID" value="NIH52732.1"/>
    <property type="molecule type" value="Genomic_DNA"/>
</dbReference>
<feature type="transmembrane region" description="Helical" evidence="10">
    <location>
        <begin position="132"/>
        <end position="151"/>
    </location>
</feature>
<evidence type="ECO:0000256" key="7">
    <source>
        <dbReference type="ARBA" id="ARBA00023136"/>
    </source>
</evidence>
<evidence type="ECO:0000256" key="5">
    <source>
        <dbReference type="ARBA" id="ARBA00022989"/>
    </source>
</evidence>
<keyword evidence="5 10" id="KW-1133">Transmembrane helix</keyword>
<feature type="transmembrane region" description="Helical" evidence="10">
    <location>
        <begin position="99"/>
        <end position="120"/>
    </location>
</feature>
<dbReference type="Proteomes" id="UP000541033">
    <property type="component" value="Unassembled WGS sequence"/>
</dbReference>
<organism evidence="12 13">
    <name type="scientific">Lysinibacter cavernae</name>
    <dbReference type="NCBI Taxonomy" id="1640652"/>
    <lineage>
        <taxon>Bacteria</taxon>
        <taxon>Bacillati</taxon>
        <taxon>Actinomycetota</taxon>
        <taxon>Actinomycetes</taxon>
        <taxon>Micrococcales</taxon>
        <taxon>Microbacteriaceae</taxon>
        <taxon>Lysinibacter</taxon>
    </lineage>
</organism>
<accession>A0A7X5TTK2</accession>
<keyword evidence="6" id="KW-0560">Oxidoreductase</keyword>
<dbReference type="Pfam" id="PF07884">
    <property type="entry name" value="VKOR"/>
    <property type="match status" value="1"/>
</dbReference>
<feature type="transmembrane region" description="Helical" evidence="10">
    <location>
        <begin position="171"/>
        <end position="193"/>
    </location>
</feature>
<dbReference type="AlphaFoldDB" id="A0A7X5TTK2"/>
<dbReference type="GO" id="GO:0016491">
    <property type="term" value="F:oxidoreductase activity"/>
    <property type="evidence" value="ECO:0007669"/>
    <property type="project" value="UniProtKB-KW"/>
</dbReference>
<evidence type="ECO:0000313" key="12">
    <source>
        <dbReference type="EMBL" id="NIH52732.1"/>
    </source>
</evidence>
<feature type="transmembrane region" description="Helical" evidence="10">
    <location>
        <begin position="74"/>
        <end position="93"/>
    </location>
</feature>
<dbReference type="RefSeq" id="WP_167147707.1">
    <property type="nucleotide sequence ID" value="NZ_JAAMOX010000001.1"/>
</dbReference>
<keyword evidence="3 10" id="KW-0812">Transmembrane</keyword>
<evidence type="ECO:0000256" key="9">
    <source>
        <dbReference type="ARBA" id="ARBA00023284"/>
    </source>
</evidence>
<evidence type="ECO:0000256" key="2">
    <source>
        <dbReference type="ARBA" id="ARBA00006214"/>
    </source>
</evidence>
<evidence type="ECO:0000259" key="11">
    <source>
        <dbReference type="SMART" id="SM00756"/>
    </source>
</evidence>
<keyword evidence="8" id="KW-1015">Disulfide bond</keyword>
<evidence type="ECO:0000256" key="8">
    <source>
        <dbReference type="ARBA" id="ARBA00023157"/>
    </source>
</evidence>
<dbReference type="Gene3D" id="1.20.1440.130">
    <property type="entry name" value="VKOR domain"/>
    <property type="match status" value="1"/>
</dbReference>
<dbReference type="GO" id="GO:0048038">
    <property type="term" value="F:quinone binding"/>
    <property type="evidence" value="ECO:0007669"/>
    <property type="project" value="UniProtKB-KW"/>
</dbReference>
<evidence type="ECO:0000313" key="13">
    <source>
        <dbReference type="Proteomes" id="UP000541033"/>
    </source>
</evidence>
<dbReference type="GO" id="GO:0016020">
    <property type="term" value="C:membrane"/>
    <property type="evidence" value="ECO:0007669"/>
    <property type="project" value="UniProtKB-SubCell"/>
</dbReference>
<evidence type="ECO:0000256" key="4">
    <source>
        <dbReference type="ARBA" id="ARBA00022719"/>
    </source>
</evidence>
<gene>
    <name evidence="12" type="ORF">FHX76_000600</name>
</gene>
<reference evidence="12 13" key="1">
    <citation type="submission" date="2020-02" db="EMBL/GenBank/DDBJ databases">
        <title>Sequencing the genomes of 1000 actinobacteria strains.</title>
        <authorList>
            <person name="Klenk H.-P."/>
        </authorList>
    </citation>
    <scope>NUCLEOTIDE SEQUENCE [LARGE SCALE GENOMIC DNA]</scope>
    <source>
        <strain evidence="12 13">DSM 27960</strain>
    </source>
</reference>
<keyword evidence="9" id="KW-0676">Redox-active center</keyword>
<comment type="subcellular location">
    <subcellularLocation>
        <location evidence="1">Membrane</location>
        <topology evidence="1">Multi-pass membrane protein</topology>
    </subcellularLocation>
</comment>
<evidence type="ECO:0000256" key="1">
    <source>
        <dbReference type="ARBA" id="ARBA00004141"/>
    </source>
</evidence>
<keyword evidence="4" id="KW-0874">Quinone</keyword>
<comment type="caution">
    <text evidence="12">The sequence shown here is derived from an EMBL/GenBank/DDBJ whole genome shotgun (WGS) entry which is preliminary data.</text>
</comment>
<feature type="domain" description="Vitamin K epoxide reductase" evidence="11">
    <location>
        <begin position="10"/>
        <end position="151"/>
    </location>
</feature>
<sequence length="204" mass="22590">MGTTTSPARPFGFAIFSVIAGVIGWFASFELITERINTLVDPQHVPNCNISIVVSCGPNMGSWQGSIFGFSNPILGIAMFVAPIILGVALLAGAQFASWFWRLYLVGITFAFGFVAWLISQSIYSLGTLCPWCMVCWAVVIPLFWYTWLFVAKQGHLGLSERGRELASTLYSWAWIITLGCYLIVAIIAQVRLDWISEIGRMFS</sequence>
<keyword evidence="7 10" id="KW-0472">Membrane</keyword>
<evidence type="ECO:0000256" key="10">
    <source>
        <dbReference type="SAM" id="Phobius"/>
    </source>
</evidence>
<dbReference type="CDD" id="cd12922">
    <property type="entry name" value="VKOR_5"/>
    <property type="match status" value="1"/>
</dbReference>
<dbReference type="InterPro" id="IPR038354">
    <property type="entry name" value="VKOR_sf"/>
</dbReference>
<proteinExistence type="inferred from homology"/>